<dbReference type="CDD" id="cd00777">
    <property type="entry name" value="AspRS_core"/>
    <property type="match status" value="1"/>
</dbReference>
<dbReference type="OrthoDB" id="9802326at2"/>
<dbReference type="CDD" id="cd04317">
    <property type="entry name" value="EcAspRS_like_N"/>
    <property type="match status" value="1"/>
</dbReference>
<dbReference type="PROSITE" id="PS50862">
    <property type="entry name" value="AA_TRNA_LIGASE_II"/>
    <property type="match status" value="1"/>
</dbReference>
<dbReference type="GO" id="GO:0003676">
    <property type="term" value="F:nucleic acid binding"/>
    <property type="evidence" value="ECO:0007669"/>
    <property type="project" value="InterPro"/>
</dbReference>
<protein>
    <recommendedName>
        <fullName evidence="7">Aspartate--tRNA ligase</fullName>
        <ecNumber evidence="7">6.1.1.12</ecNumber>
    </recommendedName>
    <alternativeName>
        <fullName evidence="7">Aspartyl-tRNA synthetase</fullName>
        <shortName evidence="7">AspRS</shortName>
    </alternativeName>
</protein>
<dbReference type="PRINTS" id="PR01042">
    <property type="entry name" value="TRNASYNTHASP"/>
</dbReference>
<keyword evidence="5 7" id="KW-0648">Protein biosynthesis</keyword>
<feature type="binding site" evidence="7">
    <location>
        <position position="445"/>
    </location>
    <ligand>
        <name>L-aspartate</name>
        <dbReference type="ChEBI" id="CHEBI:29991"/>
    </ligand>
</feature>
<comment type="subunit">
    <text evidence="7">Homodimer.</text>
</comment>
<dbReference type="Gene3D" id="3.30.930.10">
    <property type="entry name" value="Bira Bifunctional Protein, Domain 2"/>
    <property type="match status" value="1"/>
</dbReference>
<organism evidence="9 10">
    <name type="scientific">Aquimarina atlantica</name>
    <dbReference type="NCBI Taxonomy" id="1317122"/>
    <lineage>
        <taxon>Bacteria</taxon>
        <taxon>Pseudomonadati</taxon>
        <taxon>Bacteroidota</taxon>
        <taxon>Flavobacteriia</taxon>
        <taxon>Flavobacteriales</taxon>
        <taxon>Flavobacteriaceae</taxon>
        <taxon>Aquimarina</taxon>
    </lineage>
</organism>
<feature type="binding site" evidence="7">
    <location>
        <begin position="220"/>
        <end position="222"/>
    </location>
    <ligand>
        <name>ATP</name>
        <dbReference type="ChEBI" id="CHEBI:30616"/>
    </ligand>
</feature>
<dbReference type="Pfam" id="PF00152">
    <property type="entry name" value="tRNA-synt_2"/>
    <property type="match status" value="1"/>
</dbReference>
<evidence type="ECO:0000256" key="3">
    <source>
        <dbReference type="ARBA" id="ARBA00022741"/>
    </source>
</evidence>
<feature type="domain" description="Aminoacyl-transfer RNA synthetases class-II family profile" evidence="8">
    <location>
        <begin position="151"/>
        <end position="552"/>
    </location>
</feature>
<dbReference type="InterPro" id="IPR004524">
    <property type="entry name" value="Asp-tRNA-ligase_1"/>
</dbReference>
<comment type="function">
    <text evidence="7">Catalyzes the attachment of L-aspartate to tRNA(Asp) in a two-step reaction: L-aspartate is first activated by ATP to form Asp-AMP and then transferred to the acceptor end of tRNA(Asp).</text>
</comment>
<comment type="subcellular location">
    <subcellularLocation>
        <location evidence="7">Cytoplasm</location>
    </subcellularLocation>
</comment>
<dbReference type="InterPro" id="IPR004364">
    <property type="entry name" value="Aa-tRNA-synt_II"/>
</dbReference>
<dbReference type="GO" id="GO:0004815">
    <property type="term" value="F:aspartate-tRNA ligase activity"/>
    <property type="evidence" value="ECO:0007669"/>
    <property type="project" value="UniProtKB-UniRule"/>
</dbReference>
<evidence type="ECO:0000256" key="1">
    <source>
        <dbReference type="ARBA" id="ARBA00006303"/>
    </source>
</evidence>
<keyword evidence="7" id="KW-0963">Cytoplasm</keyword>
<evidence type="ECO:0000313" key="10">
    <source>
        <dbReference type="Proteomes" id="UP000023541"/>
    </source>
</evidence>
<dbReference type="InterPro" id="IPR004365">
    <property type="entry name" value="NA-bd_OB_tRNA"/>
</dbReference>
<evidence type="ECO:0000256" key="6">
    <source>
        <dbReference type="ARBA" id="ARBA00023146"/>
    </source>
</evidence>
<dbReference type="STRING" id="1317122.ATO12_04565"/>
<dbReference type="InterPro" id="IPR045864">
    <property type="entry name" value="aa-tRNA-synth_II/BPL/LPL"/>
</dbReference>
<keyword evidence="4 7" id="KW-0067">ATP-binding</keyword>
<dbReference type="PANTHER" id="PTHR22594:SF5">
    <property type="entry name" value="ASPARTATE--TRNA LIGASE, MITOCHONDRIAL"/>
    <property type="match status" value="1"/>
</dbReference>
<keyword evidence="3 7" id="KW-0547">Nucleotide-binding</keyword>
<keyword evidence="6 7" id="KW-0030">Aminoacyl-tRNA synthetase</keyword>
<evidence type="ECO:0000256" key="7">
    <source>
        <dbReference type="HAMAP-Rule" id="MF_00044"/>
    </source>
</evidence>
<comment type="similarity">
    <text evidence="1 7">Belongs to the class-II aminoacyl-tRNA synthetase family. Type 1 subfamily.</text>
</comment>
<feature type="binding site" evidence="7">
    <location>
        <begin position="531"/>
        <end position="534"/>
    </location>
    <ligand>
        <name>ATP</name>
        <dbReference type="ChEBI" id="CHEBI:30616"/>
    </ligand>
</feature>
<dbReference type="InterPro" id="IPR004115">
    <property type="entry name" value="GAD-like_sf"/>
</dbReference>
<evidence type="ECO:0000259" key="8">
    <source>
        <dbReference type="PROSITE" id="PS50862"/>
    </source>
</evidence>
<feature type="binding site" evidence="7">
    <location>
        <position position="229"/>
    </location>
    <ligand>
        <name>ATP</name>
        <dbReference type="ChEBI" id="CHEBI:30616"/>
    </ligand>
</feature>
<dbReference type="NCBIfam" id="NF001750">
    <property type="entry name" value="PRK00476.1"/>
    <property type="match status" value="1"/>
</dbReference>
<dbReference type="InterPro" id="IPR029351">
    <property type="entry name" value="GAD_dom"/>
</dbReference>
<dbReference type="InterPro" id="IPR047090">
    <property type="entry name" value="AspRS_core"/>
</dbReference>
<dbReference type="Proteomes" id="UP000023541">
    <property type="component" value="Unassembled WGS sequence"/>
</dbReference>
<gene>
    <name evidence="7" type="primary">aspS</name>
    <name evidence="9" type="ORF">ATO12_04565</name>
</gene>
<dbReference type="SUPFAM" id="SSF55681">
    <property type="entry name" value="Class II aaRS and biotin synthetases"/>
    <property type="match status" value="1"/>
</dbReference>
<proteinExistence type="inferred from homology"/>
<feature type="region of interest" description="Aspartate" evidence="7">
    <location>
        <begin position="198"/>
        <end position="201"/>
    </location>
</feature>
<accession>A0A023BPM3</accession>
<dbReference type="EC" id="6.1.1.12" evidence="7"/>
<dbReference type="Pfam" id="PF01336">
    <property type="entry name" value="tRNA_anti-codon"/>
    <property type="match status" value="1"/>
</dbReference>
<dbReference type="AlphaFoldDB" id="A0A023BPM3"/>
<reference evidence="9 10" key="1">
    <citation type="submission" date="2014-04" db="EMBL/GenBank/DDBJ databases">
        <title>Aquimarina sp. 22II-S11-z7 Genome Sequencing.</title>
        <authorList>
            <person name="Lai Q."/>
        </authorList>
    </citation>
    <scope>NUCLEOTIDE SEQUENCE [LARGE SCALE GENOMIC DNA]</scope>
    <source>
        <strain evidence="9 10">22II-S11-z7</strain>
    </source>
</reference>
<feature type="binding site" evidence="7">
    <location>
        <position position="220"/>
    </location>
    <ligand>
        <name>L-aspartate</name>
        <dbReference type="ChEBI" id="CHEBI:29991"/>
    </ligand>
</feature>
<dbReference type="NCBIfam" id="TIGR00459">
    <property type="entry name" value="aspS_bact"/>
    <property type="match status" value="1"/>
</dbReference>
<dbReference type="eggNOG" id="COG0173">
    <property type="taxonomic scope" value="Bacteria"/>
</dbReference>
<dbReference type="GO" id="GO:0006422">
    <property type="term" value="P:aspartyl-tRNA aminoacylation"/>
    <property type="evidence" value="ECO:0007669"/>
    <property type="project" value="UniProtKB-UniRule"/>
</dbReference>
<dbReference type="RefSeq" id="WP_034246042.1">
    <property type="nucleotide sequence ID" value="NZ_AQRA01000010.1"/>
</dbReference>
<keyword evidence="10" id="KW-1185">Reference proteome</keyword>
<dbReference type="InterPro" id="IPR047089">
    <property type="entry name" value="Asp-tRNA-ligase_1_N"/>
</dbReference>
<evidence type="ECO:0000256" key="4">
    <source>
        <dbReference type="ARBA" id="ARBA00022840"/>
    </source>
</evidence>
<dbReference type="HAMAP" id="MF_00044">
    <property type="entry name" value="Asp_tRNA_synth_type1"/>
    <property type="match status" value="1"/>
</dbReference>
<comment type="caution">
    <text evidence="9">The sequence shown here is derived from an EMBL/GenBank/DDBJ whole genome shotgun (WGS) entry which is preliminary data.</text>
</comment>
<dbReference type="PANTHER" id="PTHR22594">
    <property type="entry name" value="ASPARTYL/LYSYL-TRNA SYNTHETASE"/>
    <property type="match status" value="1"/>
</dbReference>
<comment type="catalytic activity">
    <reaction evidence="7">
        <text>tRNA(Asp) + L-aspartate + ATP = L-aspartyl-tRNA(Asp) + AMP + diphosphate</text>
        <dbReference type="Rhea" id="RHEA:19649"/>
        <dbReference type="Rhea" id="RHEA-COMP:9660"/>
        <dbReference type="Rhea" id="RHEA-COMP:9678"/>
        <dbReference type="ChEBI" id="CHEBI:29991"/>
        <dbReference type="ChEBI" id="CHEBI:30616"/>
        <dbReference type="ChEBI" id="CHEBI:33019"/>
        <dbReference type="ChEBI" id="CHEBI:78442"/>
        <dbReference type="ChEBI" id="CHEBI:78516"/>
        <dbReference type="ChEBI" id="CHEBI:456215"/>
        <dbReference type="EC" id="6.1.1.12"/>
    </reaction>
</comment>
<feature type="binding site" evidence="7">
    <location>
        <position position="486"/>
    </location>
    <ligand>
        <name>L-aspartate</name>
        <dbReference type="ChEBI" id="CHEBI:29991"/>
    </ligand>
</feature>
<dbReference type="InterPro" id="IPR006195">
    <property type="entry name" value="aa-tRNA-synth_II"/>
</dbReference>
<dbReference type="GO" id="GO:0005524">
    <property type="term" value="F:ATP binding"/>
    <property type="evidence" value="ECO:0007669"/>
    <property type="project" value="UniProtKB-UniRule"/>
</dbReference>
<dbReference type="Gene3D" id="3.30.1360.30">
    <property type="entry name" value="GAD-like domain"/>
    <property type="match status" value="1"/>
</dbReference>
<dbReference type="GO" id="GO:0005737">
    <property type="term" value="C:cytoplasm"/>
    <property type="evidence" value="ECO:0007669"/>
    <property type="project" value="UniProtKB-SubCell"/>
</dbReference>
<dbReference type="Pfam" id="PF02938">
    <property type="entry name" value="GAD"/>
    <property type="match status" value="1"/>
</dbReference>
<sequence>MYRSHSCGELRASDIKKEVTLSGWVQKTRDKGFMIWVDLRDRYGITQLIFDEERTPAPVVKKAKTLGREFVIQVKGTVIERESKNQNIPTGEIEILVNELTILNESIVPPIIIEDQTDDGEDIRMKYRYLDIRRNPVKNSLIFRHQVGMQVRNYLSNEGFIEVETPYLIKSTPEGARDFIVPSRMNEGQFYALPQSPQTFKQLLMVGGMDKYFQIVKCFRDEDLRADRQPEFTQIDCEMAFVEQEDILNIFEGLTRYLLSEIKGVNIGDFPRMTYEEAMRTYGNDKPDIRFGMKFGELNDIAQHKEFNVFNTAELVVGIAVPGGASYTRKEIDKLIDWVKRPQVGALGMVYVKCNEDGTYKSSVDKFYDQTDLAKWAEATGAKAGDLICVLSGPTNKVRTQLSALRMELAERLGLRNPEEFAPLWVVDFPLLEWDEETERYHAMHHPFTSPKPEDIALLDTKPGDVRANAYDLVLNGNEIGGGSIRIHDKETQALMFDHLGFTPEEAKAQFGFLMDAFQYGAPPHGGIAFGFDRLVAILGGQETIRDFIAFPKNNSGRDIMIDAPSNIDNEQLKELNIKLDL</sequence>
<feature type="binding site" evidence="7">
    <location>
        <position position="174"/>
    </location>
    <ligand>
        <name>L-aspartate</name>
        <dbReference type="ChEBI" id="CHEBI:29991"/>
    </ligand>
</feature>
<keyword evidence="2 7" id="KW-0436">Ligase</keyword>
<dbReference type="SUPFAM" id="SSF50249">
    <property type="entry name" value="Nucleic acid-binding proteins"/>
    <property type="match status" value="1"/>
</dbReference>
<comment type="caution">
    <text evidence="7">Lacks conserved residue(s) required for the propagation of feature annotation.</text>
</comment>
<evidence type="ECO:0000256" key="2">
    <source>
        <dbReference type="ARBA" id="ARBA00022598"/>
    </source>
</evidence>
<dbReference type="Gene3D" id="2.40.50.140">
    <property type="entry name" value="Nucleic acid-binding proteins"/>
    <property type="match status" value="1"/>
</dbReference>
<dbReference type="InterPro" id="IPR002312">
    <property type="entry name" value="Asp/Asn-tRNA-synth_IIb"/>
</dbReference>
<name>A0A023BPM3_9FLAO</name>
<evidence type="ECO:0000256" key="5">
    <source>
        <dbReference type="ARBA" id="ARBA00022917"/>
    </source>
</evidence>
<feature type="binding site" evidence="7">
    <location>
        <position position="479"/>
    </location>
    <ligand>
        <name>ATP</name>
        <dbReference type="ChEBI" id="CHEBI:30616"/>
    </ligand>
</feature>
<dbReference type="InterPro" id="IPR012340">
    <property type="entry name" value="NA-bd_OB-fold"/>
</dbReference>
<dbReference type="EMBL" id="AQRA01000010">
    <property type="protein sequence ID" value="EZH71894.1"/>
    <property type="molecule type" value="Genomic_DNA"/>
</dbReference>
<evidence type="ECO:0000313" key="9">
    <source>
        <dbReference type="EMBL" id="EZH71894.1"/>
    </source>
</evidence>
<dbReference type="SUPFAM" id="SSF55261">
    <property type="entry name" value="GAD domain-like"/>
    <property type="match status" value="1"/>
</dbReference>